<evidence type="ECO:0008006" key="5">
    <source>
        <dbReference type="Google" id="ProtNLM"/>
    </source>
</evidence>
<dbReference type="Gene3D" id="2.20.110.10">
    <property type="entry name" value="Histone H3 K4-specific methyltransferase SET7/9 N-terminal domain"/>
    <property type="match status" value="2"/>
</dbReference>
<dbReference type="AlphaFoldDB" id="A0A835IV04"/>
<organism evidence="3 4">
    <name type="scientific">Coptis chinensis</name>
    <dbReference type="NCBI Taxonomy" id="261450"/>
    <lineage>
        <taxon>Eukaryota</taxon>
        <taxon>Viridiplantae</taxon>
        <taxon>Streptophyta</taxon>
        <taxon>Embryophyta</taxon>
        <taxon>Tracheophyta</taxon>
        <taxon>Spermatophyta</taxon>
        <taxon>Magnoliopsida</taxon>
        <taxon>Ranunculales</taxon>
        <taxon>Ranunculaceae</taxon>
        <taxon>Coptidoideae</taxon>
        <taxon>Coptis</taxon>
    </lineage>
</organism>
<dbReference type="GO" id="GO:0010020">
    <property type="term" value="P:chloroplast fission"/>
    <property type="evidence" value="ECO:0007669"/>
    <property type="project" value="TreeGrafter"/>
</dbReference>
<protein>
    <recommendedName>
        <fullName evidence="5">Protein ACCUMULATION AND REPLICATION OF CHLOROPLASTS 3</fullName>
    </recommendedName>
</protein>
<evidence type="ECO:0000313" key="3">
    <source>
        <dbReference type="EMBL" id="KAF9624096.1"/>
    </source>
</evidence>
<feature type="compositionally biased region" description="Low complexity" evidence="2">
    <location>
        <begin position="426"/>
        <end position="436"/>
    </location>
</feature>
<proteinExistence type="predicted"/>
<dbReference type="Proteomes" id="UP000631114">
    <property type="component" value="Unassembled WGS sequence"/>
</dbReference>
<dbReference type="PRINTS" id="PR00423">
    <property type="entry name" value="CELLDVISFTSZ"/>
</dbReference>
<dbReference type="SUPFAM" id="SSF52490">
    <property type="entry name" value="Tubulin nucleotide-binding domain-like"/>
    <property type="match status" value="1"/>
</dbReference>
<dbReference type="OrthoDB" id="270720at2759"/>
<accession>A0A835IV04</accession>
<comment type="caution">
    <text evidence="3">The sequence shown here is derived from an EMBL/GenBank/DDBJ whole genome shotgun (WGS) entry which is preliminary data.</text>
</comment>
<dbReference type="InterPro" id="IPR036525">
    <property type="entry name" value="Tubulin/FtsZ_GTPase_sf"/>
</dbReference>
<dbReference type="SUPFAM" id="SSF82185">
    <property type="entry name" value="Histone H3 K4-specific methyltransferase SET7/9 N-terminal domain"/>
    <property type="match status" value="1"/>
</dbReference>
<dbReference type="GO" id="GO:0005525">
    <property type="term" value="F:GTP binding"/>
    <property type="evidence" value="ECO:0007669"/>
    <property type="project" value="InterPro"/>
</dbReference>
<dbReference type="Gene3D" id="3.40.50.1440">
    <property type="entry name" value="Tubulin/FtsZ, GTPase domain"/>
    <property type="match status" value="1"/>
</dbReference>
<dbReference type="PANTHER" id="PTHR43215">
    <property type="entry name" value="RADIAL SPOKE HEAD 1 HOMOLOG"/>
    <property type="match status" value="1"/>
</dbReference>
<sequence>MELCLHSTLSSFPPNSNQLFNFSKRRKNYRNPNHVSFQPQISLKSDQISNDYYLYPQCKDVEWREDNNFVQVIGIGSRKDAILDFCLDSPFQSSFSSIRFWNIISSDSSPVKLQQRTIGEDAMMSMELQEFQLSAPRTVILVASAGYGSDHITAIELLKAVKSAEGLAVGIVLKPFSFEGRRRQEEVTELVTKLREHTNCCIVVDTDVLLKKEVVTLAEALKSANNVVLLSINSIFVLMSAKQKKLFECPQNIKKEFGVPELLTLLESSEEARVGYGAGNNMKSSIVRAVFDCPFIAGGLKELNGVVFWTLACAVVIDNSNFHTFLHTFRQATGWQNELVLSIVHEPNLEPNLFVSTVIVCGGLREKVSQTNGILSGLAQRFPFVLSLFGRDRPESKEPLPDHLIESPHAVEHTSSMSTEAMVNLNSLDDNSSSPNRYLDKLQSPSGRKYVQSPAFRYTEHERTKVEISSASDNLLPDDYNQISQDEPPFDREPLIWWNGPSFDVAEEWAKERAAISGSNTVLGNQCTYTLPVGVKPSERSMETPEFTNMQSLKSRISNDMNGKTPGSPNVPSWDALTDAGVEAVMDIYNATSTILKGKNSYTSKKPGLLSTRAASMLESERDSQKKWAPIIQMQYRGGSYRGRCQGGLPEGKGRLTLVDGSIYDGVWRYGKKSGVGTFYYSNGDVFQGSWRDDLIHGKGWFYFRSGDRWFANFWKGKANGEGRFYSKNGEIFFGHFEDGWRHGHSLCISADGVR</sequence>
<evidence type="ECO:0000256" key="1">
    <source>
        <dbReference type="ARBA" id="ARBA00022737"/>
    </source>
</evidence>
<reference evidence="3 4" key="1">
    <citation type="submission" date="2020-10" db="EMBL/GenBank/DDBJ databases">
        <title>The Coptis chinensis genome and diversification of protoberbering-type alkaloids.</title>
        <authorList>
            <person name="Wang B."/>
            <person name="Shu S."/>
            <person name="Song C."/>
            <person name="Liu Y."/>
        </authorList>
    </citation>
    <scope>NUCLEOTIDE SEQUENCE [LARGE SCALE GENOMIC DNA]</scope>
    <source>
        <strain evidence="3">HL-2020</strain>
        <tissue evidence="3">Leaf</tissue>
    </source>
</reference>
<dbReference type="Pfam" id="PF02493">
    <property type="entry name" value="MORN"/>
    <property type="match status" value="5"/>
</dbReference>
<dbReference type="GO" id="GO:0009707">
    <property type="term" value="C:chloroplast outer membrane"/>
    <property type="evidence" value="ECO:0007669"/>
    <property type="project" value="TreeGrafter"/>
</dbReference>
<dbReference type="PANTHER" id="PTHR43215:SF15">
    <property type="entry name" value="PROTEIN ACCUMULATION AND REPLICATION OF CHLOROPLASTS 3, CHLOROPLASTIC"/>
    <property type="match status" value="1"/>
</dbReference>
<feature type="region of interest" description="Disordered" evidence="2">
    <location>
        <begin position="426"/>
        <end position="446"/>
    </location>
</feature>
<dbReference type="EMBL" id="JADFTS010000001">
    <property type="protein sequence ID" value="KAF9624096.1"/>
    <property type="molecule type" value="Genomic_DNA"/>
</dbReference>
<keyword evidence="1" id="KW-0677">Repeat</keyword>
<dbReference type="GO" id="GO:0005829">
    <property type="term" value="C:cytosol"/>
    <property type="evidence" value="ECO:0007669"/>
    <property type="project" value="TreeGrafter"/>
</dbReference>
<name>A0A835IV04_9MAGN</name>
<dbReference type="InterPro" id="IPR003409">
    <property type="entry name" value="MORN"/>
</dbReference>
<dbReference type="InterPro" id="IPR003008">
    <property type="entry name" value="Tubulin_FtsZ_GTPase"/>
</dbReference>
<gene>
    <name evidence="3" type="ORF">IFM89_007794</name>
</gene>
<keyword evidence="4" id="KW-1185">Reference proteome</keyword>
<evidence type="ECO:0000313" key="4">
    <source>
        <dbReference type="Proteomes" id="UP000631114"/>
    </source>
</evidence>
<dbReference type="SMART" id="SM00698">
    <property type="entry name" value="MORN"/>
    <property type="match status" value="4"/>
</dbReference>
<evidence type="ECO:0000256" key="2">
    <source>
        <dbReference type="SAM" id="MobiDB-lite"/>
    </source>
</evidence>